<feature type="non-terminal residue" evidence="1">
    <location>
        <position position="76"/>
    </location>
</feature>
<accession>A0AAV4NUR1</accession>
<keyword evidence="2" id="KW-1185">Reference proteome</keyword>
<name>A0AAV4NUR1_9ARAC</name>
<organism evidence="1 2">
    <name type="scientific">Caerostris darwini</name>
    <dbReference type="NCBI Taxonomy" id="1538125"/>
    <lineage>
        <taxon>Eukaryota</taxon>
        <taxon>Metazoa</taxon>
        <taxon>Ecdysozoa</taxon>
        <taxon>Arthropoda</taxon>
        <taxon>Chelicerata</taxon>
        <taxon>Arachnida</taxon>
        <taxon>Araneae</taxon>
        <taxon>Araneomorphae</taxon>
        <taxon>Entelegynae</taxon>
        <taxon>Araneoidea</taxon>
        <taxon>Araneidae</taxon>
        <taxon>Caerostris</taxon>
    </lineage>
</organism>
<comment type="caution">
    <text evidence="1">The sequence shown here is derived from an EMBL/GenBank/DDBJ whole genome shotgun (WGS) entry which is preliminary data.</text>
</comment>
<protein>
    <submittedName>
        <fullName evidence="1">Uncharacterized protein</fullName>
    </submittedName>
</protein>
<dbReference type="Proteomes" id="UP001054837">
    <property type="component" value="Unassembled WGS sequence"/>
</dbReference>
<reference evidence="1 2" key="1">
    <citation type="submission" date="2021-06" db="EMBL/GenBank/DDBJ databases">
        <title>Caerostris darwini draft genome.</title>
        <authorList>
            <person name="Kono N."/>
            <person name="Arakawa K."/>
        </authorList>
    </citation>
    <scope>NUCLEOTIDE SEQUENCE [LARGE SCALE GENOMIC DNA]</scope>
</reference>
<dbReference type="AlphaFoldDB" id="A0AAV4NUR1"/>
<sequence>MGSASSPPRIQLTCCLHFRDLETQQSQKKSQYHNRSASASNDFFIPIIKVSARLSHFAGFVLSSSDFVTQCSSPLL</sequence>
<evidence type="ECO:0000313" key="2">
    <source>
        <dbReference type="Proteomes" id="UP001054837"/>
    </source>
</evidence>
<gene>
    <name evidence="1" type="ORF">CDAR_554901</name>
</gene>
<dbReference type="EMBL" id="BPLQ01002092">
    <property type="protein sequence ID" value="GIX88607.1"/>
    <property type="molecule type" value="Genomic_DNA"/>
</dbReference>
<evidence type="ECO:0000313" key="1">
    <source>
        <dbReference type="EMBL" id="GIX88607.1"/>
    </source>
</evidence>
<proteinExistence type="predicted"/>